<accession>A0A286D028</accession>
<dbReference type="InterPro" id="IPR052563">
    <property type="entry name" value="FliK"/>
</dbReference>
<feature type="compositionally biased region" description="Polar residues" evidence="1">
    <location>
        <begin position="177"/>
        <end position="193"/>
    </location>
</feature>
<organism evidence="3 4">
    <name type="scientific">Pseudoxanthomonas wuyuanensis</name>
    <dbReference type="NCBI Taxonomy" id="1073196"/>
    <lineage>
        <taxon>Bacteria</taxon>
        <taxon>Pseudomonadati</taxon>
        <taxon>Pseudomonadota</taxon>
        <taxon>Gammaproteobacteria</taxon>
        <taxon>Lysobacterales</taxon>
        <taxon>Lysobacteraceae</taxon>
        <taxon>Pseudoxanthomonas</taxon>
    </lineage>
</organism>
<feature type="compositionally biased region" description="Low complexity" evidence="1">
    <location>
        <begin position="47"/>
        <end position="60"/>
    </location>
</feature>
<keyword evidence="3" id="KW-0969">Cilium</keyword>
<keyword evidence="3" id="KW-0966">Cell projection</keyword>
<feature type="compositionally biased region" description="Low complexity" evidence="1">
    <location>
        <begin position="1"/>
        <end position="18"/>
    </location>
</feature>
<gene>
    <name evidence="3" type="ORF">SAMN06296416_101970</name>
</gene>
<feature type="region of interest" description="Disordered" evidence="1">
    <location>
        <begin position="1"/>
        <end position="81"/>
    </location>
</feature>
<feature type="compositionally biased region" description="Gly residues" evidence="1">
    <location>
        <begin position="19"/>
        <end position="28"/>
    </location>
</feature>
<dbReference type="AlphaFoldDB" id="A0A286D028"/>
<dbReference type="Pfam" id="PF02120">
    <property type="entry name" value="Flg_hook"/>
    <property type="match status" value="1"/>
</dbReference>
<dbReference type="Gene3D" id="3.30.750.140">
    <property type="match status" value="1"/>
</dbReference>
<dbReference type="PANTHER" id="PTHR37533">
    <property type="entry name" value="FLAGELLAR HOOK-LENGTH CONTROL PROTEIN"/>
    <property type="match status" value="1"/>
</dbReference>
<evidence type="ECO:0000313" key="3">
    <source>
        <dbReference type="EMBL" id="SOD51979.1"/>
    </source>
</evidence>
<feature type="region of interest" description="Disordered" evidence="1">
    <location>
        <begin position="131"/>
        <end position="150"/>
    </location>
</feature>
<reference evidence="3 4" key="1">
    <citation type="submission" date="2017-09" db="EMBL/GenBank/DDBJ databases">
        <authorList>
            <person name="Ehlers B."/>
            <person name="Leendertz F.H."/>
        </authorList>
    </citation>
    <scope>NUCLEOTIDE SEQUENCE [LARGE SCALE GENOMIC DNA]</scope>
    <source>
        <strain evidence="3 4">CGMCC 1.10978</strain>
    </source>
</reference>
<feature type="region of interest" description="Disordered" evidence="1">
    <location>
        <begin position="358"/>
        <end position="396"/>
    </location>
</feature>
<dbReference type="InterPro" id="IPR038610">
    <property type="entry name" value="FliK-like_C_sf"/>
</dbReference>
<evidence type="ECO:0000256" key="1">
    <source>
        <dbReference type="SAM" id="MobiDB-lite"/>
    </source>
</evidence>
<dbReference type="PANTHER" id="PTHR37533:SF2">
    <property type="entry name" value="FLAGELLAR HOOK-LENGTH CONTROL PROTEIN"/>
    <property type="match status" value="1"/>
</dbReference>
<feature type="compositionally biased region" description="Basic and acidic residues" evidence="1">
    <location>
        <begin position="33"/>
        <end position="42"/>
    </location>
</feature>
<feature type="region of interest" description="Disordered" evidence="1">
    <location>
        <begin position="175"/>
        <end position="195"/>
    </location>
</feature>
<dbReference type="Proteomes" id="UP000219374">
    <property type="component" value="Unassembled WGS sequence"/>
</dbReference>
<keyword evidence="3" id="KW-0282">Flagellum</keyword>
<dbReference type="RefSeq" id="WP_244904251.1">
    <property type="nucleotide sequence ID" value="NZ_OCND01000001.1"/>
</dbReference>
<dbReference type="InterPro" id="IPR021136">
    <property type="entry name" value="Flagellar_hook_control-like_C"/>
</dbReference>
<proteinExistence type="predicted"/>
<name>A0A286D028_9GAMM</name>
<evidence type="ECO:0000313" key="4">
    <source>
        <dbReference type="Proteomes" id="UP000219374"/>
    </source>
</evidence>
<dbReference type="CDD" id="cd17470">
    <property type="entry name" value="T3SS_Flik_C"/>
    <property type="match status" value="1"/>
</dbReference>
<protein>
    <submittedName>
        <fullName evidence="3">Flagellar hook-length control protein FliK</fullName>
    </submittedName>
</protein>
<keyword evidence="4" id="KW-1185">Reference proteome</keyword>
<dbReference type="EMBL" id="OCND01000001">
    <property type="protein sequence ID" value="SOD51979.1"/>
    <property type="molecule type" value="Genomic_DNA"/>
</dbReference>
<feature type="domain" description="Flagellar hook-length control protein-like C-terminal" evidence="2">
    <location>
        <begin position="286"/>
        <end position="368"/>
    </location>
</feature>
<evidence type="ECO:0000259" key="2">
    <source>
        <dbReference type="Pfam" id="PF02120"/>
    </source>
</evidence>
<sequence length="408" mass="40781">MKSVSAVLASAAPPASAGRAGGNGGGNASGKPAFDELLDKHGRAPTATSAESAGANASAAKKQNEATAASTDKASPRQRKPALAEDWMIPAAGIWAIPAMLEPPSIAATSDSDAADMAAPLALATAPANAAPGTAAAPASPLPSGASAGTASAFATAGAPSVAATPLLAAGSDSAPAAQTTAADSSEPAQAATTAKPALQNPLSFVQHMAAGAAAIVMPEALGLAKDAADALRRDGDADPATPTINALASAAPVSSNGLARTATVNPLEAPTPDLHSEHFDEAIGSRLSWMADQKIGHAHIKVSPGEMGLIEVRLRMDGDRIHADFSSAQPEVRQALEASLPRLREMLDQQGFQLTQADVGHRQDPQASAPRGNGTDGNDGGLDNPSDEIQLPRPVITHARGLLDAYA</sequence>